<comment type="subunit">
    <text evidence="6">Homodimer.</text>
</comment>
<comment type="caution">
    <text evidence="6">Lacks conserved residue(s) required for the propagation of feature annotation.</text>
</comment>
<comment type="pathway">
    <text evidence="6">Metabolic intermediate biosynthesis; acetyl-CoA biosynthesis; acetyl-CoA from acetate: step 1/2.</text>
</comment>
<keyword evidence="3 6" id="KW-0547">Nucleotide-binding</keyword>
<keyword evidence="2 6" id="KW-0808">Transferase</keyword>
<comment type="cofactor">
    <cofactor evidence="6">
        <name>Mg(2+)</name>
        <dbReference type="ChEBI" id="CHEBI:18420"/>
    </cofactor>
    <cofactor evidence="6">
        <name>Mn(2+)</name>
        <dbReference type="ChEBI" id="CHEBI:29035"/>
    </cofactor>
    <text evidence="6">Mg(2+). Can also accept Mn(2+).</text>
</comment>
<feature type="binding site" evidence="6">
    <location>
        <position position="8"/>
    </location>
    <ligand>
        <name>Mg(2+)</name>
        <dbReference type="ChEBI" id="CHEBI:18420"/>
    </ligand>
</feature>
<proteinExistence type="inferred from homology"/>
<dbReference type="GO" id="GO:0005524">
    <property type="term" value="F:ATP binding"/>
    <property type="evidence" value="ECO:0007669"/>
    <property type="project" value="UniProtKB-KW"/>
</dbReference>
<dbReference type="GO" id="GO:0006083">
    <property type="term" value="P:acetate metabolic process"/>
    <property type="evidence" value="ECO:0007669"/>
    <property type="project" value="TreeGrafter"/>
</dbReference>
<dbReference type="SUPFAM" id="SSF53067">
    <property type="entry name" value="Actin-like ATPase domain"/>
    <property type="match status" value="2"/>
</dbReference>
<dbReference type="NCBIfam" id="TIGR00016">
    <property type="entry name" value="ackA"/>
    <property type="match status" value="1"/>
</dbReference>
<evidence type="ECO:0000256" key="5">
    <source>
        <dbReference type="ARBA" id="ARBA00022840"/>
    </source>
</evidence>
<name>A0A385AGX8_LATCU</name>
<dbReference type="AlphaFoldDB" id="A0A385AGX8"/>
<keyword evidence="6" id="KW-0460">Magnesium</keyword>
<keyword evidence="6" id="KW-0963">Cytoplasm</keyword>
<dbReference type="PIRSF" id="PIRSF000722">
    <property type="entry name" value="Acetate_prop_kin"/>
    <property type="match status" value="1"/>
</dbReference>
<dbReference type="InterPro" id="IPR004372">
    <property type="entry name" value="Ac/propionate_kinase"/>
</dbReference>
<protein>
    <recommendedName>
        <fullName evidence="6">Acetate kinase</fullName>
        <ecNumber evidence="6">2.7.2.1</ecNumber>
    </recommendedName>
    <alternativeName>
        <fullName evidence="6">Acetokinase</fullName>
    </alternativeName>
</protein>
<gene>
    <name evidence="6" type="primary">ackA</name>
    <name evidence="8" type="ORF">DT351_09825</name>
</gene>
<dbReference type="RefSeq" id="WP_116843732.1">
    <property type="nucleotide sequence ID" value="NZ_CP016467.1"/>
</dbReference>
<dbReference type="InterPro" id="IPR043129">
    <property type="entry name" value="ATPase_NBD"/>
</dbReference>
<dbReference type="PROSITE" id="PS01076">
    <property type="entry name" value="ACETATE_KINASE_2"/>
    <property type="match status" value="1"/>
</dbReference>
<evidence type="ECO:0000313" key="9">
    <source>
        <dbReference type="Proteomes" id="UP000257607"/>
    </source>
</evidence>
<dbReference type="PANTHER" id="PTHR21060">
    <property type="entry name" value="ACETATE KINASE"/>
    <property type="match status" value="1"/>
</dbReference>
<dbReference type="PANTHER" id="PTHR21060:SF15">
    <property type="entry name" value="ACETATE KINASE-RELATED"/>
    <property type="match status" value="1"/>
</dbReference>
<dbReference type="PRINTS" id="PR00471">
    <property type="entry name" value="ACETATEKNASE"/>
</dbReference>
<feature type="binding site" evidence="6">
    <location>
        <begin position="282"/>
        <end position="284"/>
    </location>
    <ligand>
        <name>ATP</name>
        <dbReference type="ChEBI" id="CHEBI:30616"/>
    </ligand>
</feature>
<feature type="binding site" evidence="6">
    <location>
        <position position="90"/>
    </location>
    <ligand>
        <name>substrate</name>
    </ligand>
</feature>
<dbReference type="Pfam" id="PF00871">
    <property type="entry name" value="Acetate_kinase"/>
    <property type="match status" value="1"/>
</dbReference>
<dbReference type="EC" id="2.7.2.1" evidence="6"/>
<dbReference type="GO" id="GO:0006085">
    <property type="term" value="P:acetyl-CoA biosynthetic process"/>
    <property type="evidence" value="ECO:0007669"/>
    <property type="project" value="UniProtKB-UniRule"/>
</dbReference>
<feature type="binding site" evidence="6">
    <location>
        <position position="382"/>
    </location>
    <ligand>
        <name>Mg(2+)</name>
        <dbReference type="ChEBI" id="CHEBI:18420"/>
    </ligand>
</feature>
<dbReference type="GO" id="GO:0005737">
    <property type="term" value="C:cytoplasm"/>
    <property type="evidence" value="ECO:0007669"/>
    <property type="project" value="UniProtKB-SubCell"/>
</dbReference>
<comment type="similarity">
    <text evidence="1 6 7">Belongs to the acetokinase family.</text>
</comment>
<evidence type="ECO:0000256" key="7">
    <source>
        <dbReference type="RuleBase" id="RU003835"/>
    </source>
</evidence>
<comment type="function">
    <text evidence="6">Catalyzes the formation of acetyl phosphate from acetate and ATP. Can also catalyze the reverse reaction.</text>
</comment>
<dbReference type="HAMAP" id="MF_00020">
    <property type="entry name" value="Acetate_kinase"/>
    <property type="match status" value="1"/>
</dbReference>
<dbReference type="CDD" id="cd24010">
    <property type="entry name" value="ASKHA_NBD_AcK_PK"/>
    <property type="match status" value="1"/>
</dbReference>
<feature type="binding site" evidence="6">
    <location>
        <begin position="207"/>
        <end position="211"/>
    </location>
    <ligand>
        <name>ATP</name>
        <dbReference type="ChEBI" id="CHEBI:30616"/>
    </ligand>
</feature>
<organism evidence="8 9">
    <name type="scientific">Latilactobacillus curvatus</name>
    <name type="common">Lactobacillus curvatus</name>
    <dbReference type="NCBI Taxonomy" id="28038"/>
    <lineage>
        <taxon>Bacteria</taxon>
        <taxon>Bacillati</taxon>
        <taxon>Bacillota</taxon>
        <taxon>Bacilli</taxon>
        <taxon>Lactobacillales</taxon>
        <taxon>Lactobacillaceae</taxon>
        <taxon>Latilactobacillus</taxon>
    </lineage>
</organism>
<dbReference type="Gene3D" id="3.30.420.40">
    <property type="match status" value="2"/>
</dbReference>
<evidence type="ECO:0000256" key="4">
    <source>
        <dbReference type="ARBA" id="ARBA00022777"/>
    </source>
</evidence>
<keyword evidence="5 6" id="KW-0067">ATP-binding</keyword>
<feature type="active site" description="Proton donor/acceptor" evidence="6">
    <location>
        <position position="147"/>
    </location>
</feature>
<feature type="binding site" evidence="6">
    <location>
        <position position="15"/>
    </location>
    <ligand>
        <name>ATP</name>
        <dbReference type="ChEBI" id="CHEBI:30616"/>
    </ligand>
</feature>
<dbReference type="EMBL" id="CP031003">
    <property type="protein sequence ID" value="AXN36606.1"/>
    <property type="molecule type" value="Genomic_DNA"/>
</dbReference>
<evidence type="ECO:0000256" key="6">
    <source>
        <dbReference type="HAMAP-Rule" id="MF_00020"/>
    </source>
</evidence>
<evidence type="ECO:0000313" key="8">
    <source>
        <dbReference type="EMBL" id="AXN36606.1"/>
    </source>
</evidence>
<evidence type="ECO:0000256" key="2">
    <source>
        <dbReference type="ARBA" id="ARBA00022679"/>
    </source>
</evidence>
<keyword evidence="6" id="KW-0479">Metal-binding</keyword>
<evidence type="ECO:0000256" key="1">
    <source>
        <dbReference type="ARBA" id="ARBA00008748"/>
    </source>
</evidence>
<dbReference type="GO" id="GO:0008776">
    <property type="term" value="F:acetate kinase activity"/>
    <property type="evidence" value="ECO:0007669"/>
    <property type="project" value="UniProtKB-UniRule"/>
</dbReference>
<comment type="catalytic activity">
    <reaction evidence="6">
        <text>acetate + ATP = acetyl phosphate + ADP</text>
        <dbReference type="Rhea" id="RHEA:11352"/>
        <dbReference type="ChEBI" id="CHEBI:22191"/>
        <dbReference type="ChEBI" id="CHEBI:30089"/>
        <dbReference type="ChEBI" id="CHEBI:30616"/>
        <dbReference type="ChEBI" id="CHEBI:456216"/>
        <dbReference type="EC" id="2.7.2.1"/>
    </reaction>
</comment>
<dbReference type="GO" id="GO:0000287">
    <property type="term" value="F:magnesium ion binding"/>
    <property type="evidence" value="ECO:0007669"/>
    <property type="project" value="UniProtKB-UniRule"/>
</dbReference>
<dbReference type="PROSITE" id="PS01075">
    <property type="entry name" value="ACETATE_KINASE_1"/>
    <property type="match status" value="1"/>
</dbReference>
<comment type="subcellular location">
    <subcellularLocation>
        <location evidence="6">Cytoplasm</location>
    </subcellularLocation>
</comment>
<dbReference type="Proteomes" id="UP000257607">
    <property type="component" value="Chromosome"/>
</dbReference>
<dbReference type="UniPathway" id="UPA00340">
    <property type="reaction ID" value="UER00458"/>
</dbReference>
<dbReference type="InterPro" id="IPR000890">
    <property type="entry name" value="Aliphatic_acid_kin_short-chain"/>
</dbReference>
<keyword evidence="4 6" id="KW-0418">Kinase</keyword>
<accession>A0A385AGX8</accession>
<evidence type="ECO:0000256" key="3">
    <source>
        <dbReference type="ARBA" id="ARBA00022741"/>
    </source>
</evidence>
<reference evidence="8 9" key="1">
    <citation type="submission" date="2018-07" db="EMBL/GenBank/DDBJ databases">
        <title>Lactobacillus curvatus genome sequence.</title>
        <authorList>
            <person name="Prechtl R."/>
        </authorList>
    </citation>
    <scope>NUCLEOTIDE SEQUENCE [LARGE SCALE GENOMIC DNA]</scope>
    <source>
        <strain evidence="8 9">TMW 1.1928</strain>
    </source>
</reference>
<feature type="site" description="Transition state stabilizer" evidence="6">
    <location>
        <position position="240"/>
    </location>
</feature>
<dbReference type="InterPro" id="IPR023865">
    <property type="entry name" value="Aliphatic_acid_kinase_CS"/>
</dbReference>
<sequence length="394" mass="43345">MEKILAINAGSSTLKWQLFEMPSERVIAKGMIDRLGLSDSVFTVKYGNQEKFKQVQDITTHEQAATLLLTRLKELNIVTHLDEITGVGHRVVAGGEAFKDSAVINPVGLDEINRLAEYAPLHNPTQAYYIKIFTALLPGVPEVAVFDTSFYSTLPAENYLYSIPQAYYEKYGARKYGAHGTSHRFVAHRAAEMLDQPLETQKMITLHLGSGASITAIQDGHAVDTSMGFTPLAGITMGTRSGDIDVSLVAFLAEKLGRTMPEMITILNHKSGLLGISELSPDMRDLEETADSRPQSQLALDIFVNRVVKYVGSYVALMNGVDTLVFTAGSGENGSELRATICEQLACFGVELDEDKNNVRSQERIISSDQSRVKVLIVPTNEELMIARDVMRLK</sequence>
<feature type="site" description="Transition state stabilizer" evidence="6">
    <location>
        <position position="179"/>
    </location>
</feature>